<protein>
    <submittedName>
        <fullName evidence="2">Uncharacterized protein</fullName>
    </submittedName>
</protein>
<feature type="transmembrane region" description="Helical" evidence="1">
    <location>
        <begin position="36"/>
        <end position="54"/>
    </location>
</feature>
<keyword evidence="1" id="KW-0472">Membrane</keyword>
<gene>
    <name evidence="2" type="ORF">DM05_3757</name>
</gene>
<organism evidence="2 3">
    <name type="scientific">Pseudomonas poae</name>
    <dbReference type="NCBI Taxonomy" id="200451"/>
    <lineage>
        <taxon>Bacteria</taxon>
        <taxon>Pseudomonadati</taxon>
        <taxon>Pseudomonadota</taxon>
        <taxon>Gammaproteobacteria</taxon>
        <taxon>Pseudomonadales</taxon>
        <taxon>Pseudomonadaceae</taxon>
        <taxon>Pseudomonas</taxon>
    </lineage>
</organism>
<dbReference type="RefSeq" id="WP_027604352.1">
    <property type="nucleotide sequence ID" value="NZ_PDJN01000003.1"/>
</dbReference>
<keyword evidence="1" id="KW-1133">Transmembrane helix</keyword>
<evidence type="ECO:0000256" key="1">
    <source>
        <dbReference type="SAM" id="Phobius"/>
    </source>
</evidence>
<accession>A0A7Z1K0J6</accession>
<evidence type="ECO:0000313" key="2">
    <source>
        <dbReference type="EMBL" id="PFG59086.1"/>
    </source>
</evidence>
<dbReference type="AlphaFoldDB" id="A0A7Z1K0J6"/>
<reference evidence="2 3" key="2">
    <citation type="submission" date="2017-10" db="EMBL/GenBank/DDBJ databases">
        <title>Bacterial endophytes that colonize and modify switchgrass growth.</title>
        <authorList>
            <person name="Debolt S."/>
        </authorList>
    </citation>
    <scope>NUCLEOTIDE SEQUENCE [LARGE SCALE GENOMIC DNA]</scope>
    <source>
        <strain evidence="2 3">A2-S9</strain>
    </source>
</reference>
<proteinExistence type="predicted"/>
<name>A0A7Z1K0J6_9PSED</name>
<dbReference type="EMBL" id="PDJN01000003">
    <property type="protein sequence ID" value="PFG59086.1"/>
    <property type="molecule type" value="Genomic_DNA"/>
</dbReference>
<evidence type="ECO:0000313" key="3">
    <source>
        <dbReference type="Proteomes" id="UP000221580"/>
    </source>
</evidence>
<feature type="transmembrane region" description="Helical" evidence="1">
    <location>
        <begin position="66"/>
        <end position="91"/>
    </location>
</feature>
<keyword evidence="1" id="KW-0812">Transmembrane</keyword>
<feature type="transmembrane region" description="Helical" evidence="1">
    <location>
        <begin position="12"/>
        <end position="30"/>
    </location>
</feature>
<reference evidence="2 3" key="1">
    <citation type="submission" date="2017-09" db="EMBL/GenBank/DDBJ databases">
        <authorList>
            <person name="DeBolt S."/>
            <person name="Huntemann M."/>
            <person name="Clum A."/>
            <person name="Pillay M."/>
            <person name="Palaniappan K."/>
            <person name="Varghese N."/>
            <person name="Mikhailova N."/>
            <person name="Stamatis D."/>
            <person name="Reddy T."/>
            <person name="Daum C."/>
            <person name="Shapiro N."/>
            <person name="Ivanova N."/>
            <person name="Kyrpides N."/>
            <person name="Woyke T."/>
        </authorList>
    </citation>
    <scope>NUCLEOTIDE SEQUENCE [LARGE SCALE GENOMIC DNA]</scope>
    <source>
        <strain evidence="2 3">A2-S9</strain>
    </source>
</reference>
<sequence length="113" mass="12587">MIEPKQPTSTPVLRQVLGWVLVLPLLVALVRLPYPLGLGLALGSIAASVYGVVFARRHASRGVTAFAAIVTLFNLISLVAIGEASVIMGLYRISWFYWYPYYSNWVYWNVQGQ</sequence>
<dbReference type="Proteomes" id="UP000221580">
    <property type="component" value="Unassembled WGS sequence"/>
</dbReference>
<comment type="caution">
    <text evidence="2">The sequence shown here is derived from an EMBL/GenBank/DDBJ whole genome shotgun (WGS) entry which is preliminary data.</text>
</comment>